<gene>
    <name evidence="2" type="ORF">BJBARM4_0922</name>
</gene>
<organism evidence="2 3">
    <name type="scientific">Candidatus Parvarchaeum acidiphilum ARMAN-4</name>
    <dbReference type="NCBI Taxonomy" id="662760"/>
    <lineage>
        <taxon>Archaea</taxon>
        <taxon>Candidatus Parvarchaeota</taxon>
        <taxon>Candidatus Parvarchaeum</taxon>
    </lineage>
</organism>
<evidence type="ECO:0000313" key="3">
    <source>
        <dbReference type="Proteomes" id="UP000009375"/>
    </source>
</evidence>
<reference evidence="2 3" key="1">
    <citation type="journal article" date="2010" name="Proc. Natl. Acad. Sci. U.S.A.">
        <title>Enigmatic, ultrasmall, uncultivated Archaea.</title>
        <authorList>
            <person name="Baker B.J."/>
            <person name="Comolli L.R."/>
            <person name="Dick G.J."/>
            <person name="Hauser L.J."/>
            <person name="Hyatt D."/>
            <person name="Dill B.D."/>
            <person name="Land M.L."/>
            <person name="Verberkmoes N.C."/>
            <person name="Hettich R.L."/>
            <person name="Banfield J.F."/>
        </authorList>
    </citation>
    <scope>NUCLEOTIDE SEQUENCE [LARGE SCALE GENOMIC DNA]</scope>
</reference>
<dbReference type="Pfam" id="PF00004">
    <property type="entry name" value="AAA"/>
    <property type="match status" value="1"/>
</dbReference>
<feature type="domain" description="ATPase AAA-type core" evidence="1">
    <location>
        <begin position="36"/>
        <end position="112"/>
    </location>
</feature>
<dbReference type="GO" id="GO:0016887">
    <property type="term" value="F:ATP hydrolysis activity"/>
    <property type="evidence" value="ECO:0007669"/>
    <property type="project" value="InterPro"/>
</dbReference>
<dbReference type="InterPro" id="IPR027417">
    <property type="entry name" value="P-loop_NTPase"/>
</dbReference>
<dbReference type="SUPFAM" id="SSF52540">
    <property type="entry name" value="P-loop containing nucleoside triphosphate hydrolases"/>
    <property type="match status" value="1"/>
</dbReference>
<name>D2EGM3_PARA4</name>
<dbReference type="EMBL" id="GG730076">
    <property type="protein sequence ID" value="EEZ92498.1"/>
    <property type="molecule type" value="Genomic_DNA"/>
</dbReference>
<accession>D2EGM3</accession>
<sequence length="324" mass="37157">MISLFKPEIKMFVENYSNSISGKVLTAIKNGKSRFIFNGPSGTGKNFLAEAIANELKASFEIINLYELTDDTQSVSSMILDNIKQSAISKSLFQQNKKVLYIEDLEKLLSVDSSIAQKLNSIAGDSIIIFESETGEIFRSKYKRFLSGYETIRFYKLNNRVLKTFAVKLILYNKIKMDDSIIESIVRSAKGNISSIITDLNTLYITNSRHLDTFRNSDDSIFEKITAVFSGKADNVEIYFASDMEAKNFEIWLADKAPQVLKKEELYHFFESLSAADIVLNKIKKQNWSLLKYVRNIMVYSCYGFKVSFPKVDFYAPKWDSYYK</sequence>
<evidence type="ECO:0000313" key="2">
    <source>
        <dbReference type="EMBL" id="EEZ92498.1"/>
    </source>
</evidence>
<protein>
    <recommendedName>
        <fullName evidence="1">ATPase AAA-type core domain-containing protein</fullName>
    </recommendedName>
</protein>
<dbReference type="InterPro" id="IPR003959">
    <property type="entry name" value="ATPase_AAA_core"/>
</dbReference>
<proteinExistence type="predicted"/>
<dbReference type="GO" id="GO:0005524">
    <property type="term" value="F:ATP binding"/>
    <property type="evidence" value="ECO:0007669"/>
    <property type="project" value="InterPro"/>
</dbReference>
<dbReference type="AlphaFoldDB" id="D2EGM3"/>
<dbReference type="Gene3D" id="3.40.50.300">
    <property type="entry name" value="P-loop containing nucleotide triphosphate hydrolases"/>
    <property type="match status" value="1"/>
</dbReference>
<dbReference type="Proteomes" id="UP000009375">
    <property type="component" value="Unassembled WGS sequence"/>
</dbReference>
<evidence type="ECO:0000259" key="1">
    <source>
        <dbReference type="Pfam" id="PF00004"/>
    </source>
</evidence>